<dbReference type="Gene3D" id="2.30.180.10">
    <property type="entry name" value="FAS1 domain"/>
    <property type="match status" value="4"/>
</dbReference>
<reference evidence="1" key="1">
    <citation type="submission" date="2015-10" db="EMBL/GenBank/DDBJ databases">
        <title>EvidentialGene: Evidence-directed Construction of Complete mRNA Transcriptomes without Genomes.</title>
        <authorList>
            <person name="Gilbert D.G."/>
        </authorList>
    </citation>
    <scope>NUCLEOTIDE SEQUENCE</scope>
</reference>
<dbReference type="SMART" id="SM00554">
    <property type="entry name" value="FAS1"/>
    <property type="match status" value="4"/>
</dbReference>
<dbReference type="PANTHER" id="PTHR10900:SF77">
    <property type="entry name" value="FI19380P1"/>
    <property type="match status" value="1"/>
</dbReference>
<dbReference type="GO" id="GO:0050839">
    <property type="term" value="F:cell adhesion molecule binding"/>
    <property type="evidence" value="ECO:0007669"/>
    <property type="project" value="TreeGrafter"/>
</dbReference>
<proteinExistence type="predicted"/>
<sequence>MFTHSSSLVTLSLLAMSSWLAFASAVGPVMNQQPTIFDLIQNDPDLSEFFNLISRNELVPTLLKFRQATVFAPNNEAMRAFTGQKDQDLLLYHLANVALTTDKLDQSVSSELPGNPPLWIARRDASSYQYDLYINDARVIRGDIKAMSTRQDEQVLHVIDKVLEPIMTSARDPQLSNPDAARLLERAGSFNLGPYQISDFVQQVTSHKKLSVFATPGRHTFLIPINRGFEAVSRDKIDPKVIDGHIVPNVALFSRPAIRGRPVQTLAFSDNLKVTISFSNESLPSQEIGSRIYVQSNTLVGDFHHPRGVVVAQVVKANIPVRNGVVHLIDKPLIVIDIDIVNFLKEQRNGILYEFYRIMKDFATNFMEGITGAGELTLLAPSNEAFRKLGEKNLNALLANQQKLTEILQLHVIRRRLSSDEIIQNPLLSHVESADRHRRLYFSAFGPDDNITVSVEGGGVNATIIQPDIGALNGIVHIIDRVLGVPTMTVIEKLQSDPIMSKTHALAIQDDFLGRMQAYRDPYNPRIQQKFTMLVPSDDAWEVIHRTMGSAFKKLFMGEYSYNVRQILERHLVVGQELSINNLTSQGRDNYLQTIRGKVKIVFVENGGENGGEPTREYFAEWENIRARVVRPDVQCIDGVIHVIDHVLVQRREISVSGSERFTVNALLLLAITLTAIFWNARALQH</sequence>
<dbReference type="PANTHER" id="PTHR10900">
    <property type="entry name" value="PERIOSTIN-RELATED"/>
    <property type="match status" value="1"/>
</dbReference>
<name>A0A0P5YWD3_9CRUS</name>
<dbReference type="OrthoDB" id="6368361at2759"/>
<dbReference type="GO" id="GO:0005615">
    <property type="term" value="C:extracellular space"/>
    <property type="evidence" value="ECO:0007669"/>
    <property type="project" value="TreeGrafter"/>
</dbReference>
<dbReference type="GO" id="GO:0007155">
    <property type="term" value="P:cell adhesion"/>
    <property type="evidence" value="ECO:0007669"/>
    <property type="project" value="TreeGrafter"/>
</dbReference>
<dbReference type="GO" id="GO:0031012">
    <property type="term" value="C:extracellular matrix"/>
    <property type="evidence" value="ECO:0007669"/>
    <property type="project" value="TreeGrafter"/>
</dbReference>
<dbReference type="EMBL" id="GDIQ01052114">
    <property type="protein sequence ID" value="JAN42623.1"/>
    <property type="molecule type" value="Transcribed_RNA"/>
</dbReference>
<protein>
    <submittedName>
        <fullName evidence="1">Fasciclin-1 fasciclin i fas i fcn</fullName>
    </submittedName>
</protein>
<dbReference type="InterPro" id="IPR036378">
    <property type="entry name" value="FAS1_dom_sf"/>
</dbReference>
<dbReference type="SUPFAM" id="SSF82153">
    <property type="entry name" value="FAS1 domain"/>
    <property type="match status" value="4"/>
</dbReference>
<dbReference type="AlphaFoldDB" id="A0A0P5YWD3"/>
<dbReference type="InterPro" id="IPR050904">
    <property type="entry name" value="Adhesion/Biosynth-related"/>
</dbReference>
<dbReference type="Pfam" id="PF02469">
    <property type="entry name" value="Fasciclin"/>
    <property type="match status" value="4"/>
</dbReference>
<dbReference type="GO" id="GO:0030198">
    <property type="term" value="P:extracellular matrix organization"/>
    <property type="evidence" value="ECO:0007669"/>
    <property type="project" value="TreeGrafter"/>
</dbReference>
<dbReference type="InterPro" id="IPR000782">
    <property type="entry name" value="FAS1_domain"/>
</dbReference>
<evidence type="ECO:0000313" key="1">
    <source>
        <dbReference type="EMBL" id="JAN42623.1"/>
    </source>
</evidence>
<accession>A0A0P5YWD3</accession>
<dbReference type="FunFam" id="2.30.180.10:FF:000039">
    <property type="entry name" value="Fasciclin 1, isoform F"/>
    <property type="match status" value="1"/>
</dbReference>
<organism evidence="1">
    <name type="scientific">Daphnia magna</name>
    <dbReference type="NCBI Taxonomy" id="35525"/>
    <lineage>
        <taxon>Eukaryota</taxon>
        <taxon>Metazoa</taxon>
        <taxon>Ecdysozoa</taxon>
        <taxon>Arthropoda</taxon>
        <taxon>Crustacea</taxon>
        <taxon>Branchiopoda</taxon>
        <taxon>Diplostraca</taxon>
        <taxon>Cladocera</taxon>
        <taxon>Anomopoda</taxon>
        <taxon>Daphniidae</taxon>
        <taxon>Daphnia</taxon>
    </lineage>
</organism>
<dbReference type="PROSITE" id="PS50213">
    <property type="entry name" value="FAS1"/>
    <property type="match status" value="4"/>
</dbReference>